<dbReference type="SUPFAM" id="SSF51695">
    <property type="entry name" value="PLC-like phosphodiesterases"/>
    <property type="match status" value="1"/>
</dbReference>
<keyword evidence="3" id="KW-1185">Reference proteome</keyword>
<evidence type="ECO:0000313" key="2">
    <source>
        <dbReference type="EMBL" id="MFD1204714.1"/>
    </source>
</evidence>
<organism evidence="2 3">
    <name type="scientific">Sporosarcina contaminans</name>
    <dbReference type="NCBI Taxonomy" id="633403"/>
    <lineage>
        <taxon>Bacteria</taxon>
        <taxon>Bacillati</taxon>
        <taxon>Bacillota</taxon>
        <taxon>Bacilli</taxon>
        <taxon>Bacillales</taxon>
        <taxon>Caryophanaceae</taxon>
        <taxon>Sporosarcina</taxon>
    </lineage>
</organism>
<protein>
    <submittedName>
        <fullName evidence="2">Glycerophosphodiester phosphodiesterase</fullName>
    </submittedName>
</protein>
<dbReference type="Proteomes" id="UP001597231">
    <property type="component" value="Unassembled WGS sequence"/>
</dbReference>
<dbReference type="PROSITE" id="PS51257">
    <property type="entry name" value="PROKAR_LIPOPROTEIN"/>
    <property type="match status" value="1"/>
</dbReference>
<dbReference type="Gene3D" id="3.20.20.190">
    <property type="entry name" value="Phosphatidylinositol (PI) phosphodiesterase"/>
    <property type="match status" value="1"/>
</dbReference>
<dbReference type="EMBL" id="JBHTLT010000029">
    <property type="protein sequence ID" value="MFD1204714.1"/>
    <property type="molecule type" value="Genomic_DNA"/>
</dbReference>
<gene>
    <name evidence="2" type="ORF">ACFQ38_06255</name>
</gene>
<feature type="domain" description="GP-PDE" evidence="1">
    <location>
        <begin position="32"/>
        <end position="286"/>
    </location>
</feature>
<dbReference type="PANTHER" id="PTHR46211">
    <property type="entry name" value="GLYCEROPHOSPHORYL DIESTER PHOSPHODIESTERASE"/>
    <property type="match status" value="1"/>
</dbReference>
<sequence>MRKIMLMIGSLFILSSCVNMKEWRSSLPEDDFLIIGHRGASAYVPENTLSSFELAEDLNADYIELDVHLTKDDEIVVMHDDDVSRTTEAAGKIKDFTLDKLKELSANRKKGEKIVASGADHEDIAIPTLSEVFEQMGTEVRYVVELKDTEQYPDIERKVVDLMKSYDLIGTDQNGFPKAVIHSFDKEALKKVHKLEEKIPLLQLLSFDEGEEAELSRKELKEVLQYASGVGVSYKAVTPVFVNTMHDKGLAVYAYTVNDAEDALKLKSMGVNGIHTNEPDILGNEKES</sequence>
<evidence type="ECO:0000313" key="3">
    <source>
        <dbReference type="Proteomes" id="UP001597231"/>
    </source>
</evidence>
<dbReference type="InterPro" id="IPR030395">
    <property type="entry name" value="GP_PDE_dom"/>
</dbReference>
<evidence type="ECO:0000259" key="1">
    <source>
        <dbReference type="PROSITE" id="PS51704"/>
    </source>
</evidence>
<dbReference type="PANTHER" id="PTHR46211:SF7">
    <property type="entry name" value="GLYCEROPHOSPHODIESTER PHOSPHODIESTERASE"/>
    <property type="match status" value="1"/>
</dbReference>
<dbReference type="Pfam" id="PF03009">
    <property type="entry name" value="GDPD"/>
    <property type="match status" value="1"/>
</dbReference>
<dbReference type="PROSITE" id="PS51704">
    <property type="entry name" value="GP_PDE"/>
    <property type="match status" value="1"/>
</dbReference>
<dbReference type="InterPro" id="IPR017946">
    <property type="entry name" value="PLC-like_Pdiesterase_TIM-brl"/>
</dbReference>
<dbReference type="RefSeq" id="WP_336822002.1">
    <property type="nucleotide sequence ID" value="NZ_JBHTLT010000029.1"/>
</dbReference>
<name>A0ABW3TXI6_9BACL</name>
<comment type="caution">
    <text evidence="2">The sequence shown here is derived from an EMBL/GenBank/DDBJ whole genome shotgun (WGS) entry which is preliminary data.</text>
</comment>
<proteinExistence type="predicted"/>
<accession>A0ABW3TXI6</accession>
<reference evidence="3" key="1">
    <citation type="journal article" date="2019" name="Int. J. Syst. Evol. Microbiol.">
        <title>The Global Catalogue of Microorganisms (GCM) 10K type strain sequencing project: providing services to taxonomists for standard genome sequencing and annotation.</title>
        <authorList>
            <consortium name="The Broad Institute Genomics Platform"/>
            <consortium name="The Broad Institute Genome Sequencing Center for Infectious Disease"/>
            <person name="Wu L."/>
            <person name="Ma J."/>
        </authorList>
    </citation>
    <scope>NUCLEOTIDE SEQUENCE [LARGE SCALE GENOMIC DNA]</scope>
    <source>
        <strain evidence="3">CCUG 53915</strain>
    </source>
</reference>